<dbReference type="PATRIC" id="fig|56193.3.peg.1006"/>
<feature type="transmembrane region" description="Helical" evidence="1">
    <location>
        <begin position="59"/>
        <end position="80"/>
    </location>
</feature>
<evidence type="ECO:0000313" key="3">
    <source>
        <dbReference type="Proteomes" id="UP000033874"/>
    </source>
</evidence>
<keyword evidence="3" id="KW-1185">Reference proteome</keyword>
<evidence type="ECO:0000256" key="1">
    <source>
        <dbReference type="SAM" id="Phobius"/>
    </source>
</evidence>
<dbReference type="RefSeq" id="WP_046762403.1">
    <property type="nucleotide sequence ID" value="NZ_LBIC01000001.1"/>
</dbReference>
<keyword evidence="1" id="KW-0472">Membrane</keyword>
<proteinExistence type="predicted"/>
<keyword evidence="1" id="KW-1133">Transmembrane helix</keyword>
<accession>A0A0M3AZI5</accession>
<keyword evidence="1" id="KW-0812">Transmembrane</keyword>
<dbReference type="EMBL" id="LBIC01000001">
    <property type="protein sequence ID" value="KKW93969.1"/>
    <property type="molecule type" value="Genomic_DNA"/>
</dbReference>
<organism evidence="2 3">
    <name type="scientific">Sphingobium chungbukense</name>
    <dbReference type="NCBI Taxonomy" id="56193"/>
    <lineage>
        <taxon>Bacteria</taxon>
        <taxon>Pseudomonadati</taxon>
        <taxon>Pseudomonadota</taxon>
        <taxon>Alphaproteobacteria</taxon>
        <taxon>Sphingomonadales</taxon>
        <taxon>Sphingomonadaceae</taxon>
        <taxon>Sphingobium</taxon>
    </lineage>
</organism>
<dbReference type="AlphaFoldDB" id="A0A0M3AZI5"/>
<comment type="caution">
    <text evidence="2">The sequence shown here is derived from an EMBL/GenBank/DDBJ whole genome shotgun (WGS) entry which is preliminary data.</text>
</comment>
<sequence length="127" mass="13781">MPLSDPATAEQVKIMAQQAAAMALGEVAPQLAQIERAIARLNGALPEEGEKVTNPTLKWLAGLAASVVAVIITGAMFWVASSVTDMQQTLARIDERQKAQTEAQDSRFADYDRRITRLERYHNGGAT</sequence>
<gene>
    <name evidence="2" type="ORF">YP76_04885</name>
</gene>
<dbReference type="Proteomes" id="UP000033874">
    <property type="component" value="Unassembled WGS sequence"/>
</dbReference>
<name>A0A0M3AZI5_9SPHN</name>
<protein>
    <submittedName>
        <fullName evidence="2">Uncharacterized protein</fullName>
    </submittedName>
</protein>
<evidence type="ECO:0000313" key="2">
    <source>
        <dbReference type="EMBL" id="KKW93969.1"/>
    </source>
</evidence>
<dbReference type="STRING" id="56193.YP76_04885"/>
<reference evidence="2 3" key="1">
    <citation type="submission" date="2015-04" db="EMBL/GenBank/DDBJ databases">
        <title>Genome sequence of aromatic hydrocarbons-degrading Sphingobium chungbukense DJ77.</title>
        <authorList>
            <person name="Kim Y.-C."/>
            <person name="Chae J.-C."/>
        </authorList>
    </citation>
    <scope>NUCLEOTIDE SEQUENCE [LARGE SCALE GENOMIC DNA]</scope>
    <source>
        <strain evidence="2 3">DJ77</strain>
    </source>
</reference>